<dbReference type="EMBL" id="JAVXZY010000007">
    <property type="protein sequence ID" value="MDT9000961.1"/>
    <property type="molecule type" value="Genomic_DNA"/>
</dbReference>
<protein>
    <submittedName>
        <fullName evidence="1">Uncharacterized protein</fullName>
    </submittedName>
</protein>
<organism evidence="1 2">
    <name type="scientific">Roseateles aquae</name>
    <dbReference type="NCBI Taxonomy" id="3077235"/>
    <lineage>
        <taxon>Bacteria</taxon>
        <taxon>Pseudomonadati</taxon>
        <taxon>Pseudomonadota</taxon>
        <taxon>Betaproteobacteria</taxon>
        <taxon>Burkholderiales</taxon>
        <taxon>Sphaerotilaceae</taxon>
        <taxon>Roseateles</taxon>
    </lineage>
</organism>
<evidence type="ECO:0000313" key="2">
    <source>
        <dbReference type="Proteomes" id="UP001246372"/>
    </source>
</evidence>
<dbReference type="RefSeq" id="WP_315651847.1">
    <property type="nucleotide sequence ID" value="NZ_JAVXZY010000007.1"/>
</dbReference>
<keyword evidence="2" id="KW-1185">Reference proteome</keyword>
<sequence length="75" mass="7481">MIGLHLPSSLAPVASGSLRGAASVQAPSLTSSHEAPWLQGLGQGGPVLHAEVAPGQRGLSIAEHASQVLAALLVR</sequence>
<evidence type="ECO:0000313" key="1">
    <source>
        <dbReference type="EMBL" id="MDT9000961.1"/>
    </source>
</evidence>
<comment type="caution">
    <text evidence="1">The sequence shown here is derived from an EMBL/GenBank/DDBJ whole genome shotgun (WGS) entry which is preliminary data.</text>
</comment>
<name>A0ABU3PG88_9BURK</name>
<accession>A0ABU3PG88</accession>
<reference evidence="1" key="1">
    <citation type="submission" date="2023-09" db="EMBL/GenBank/DDBJ databases">
        <title>Paucibacter sp. APW11 Genome sequencing and assembly.</title>
        <authorList>
            <person name="Kim I."/>
        </authorList>
    </citation>
    <scope>NUCLEOTIDE SEQUENCE</scope>
    <source>
        <strain evidence="1">APW11</strain>
    </source>
</reference>
<gene>
    <name evidence="1" type="ORF">RQP53_16915</name>
</gene>
<dbReference type="Proteomes" id="UP001246372">
    <property type="component" value="Unassembled WGS sequence"/>
</dbReference>
<proteinExistence type="predicted"/>